<dbReference type="GO" id="GO:0005524">
    <property type="term" value="F:ATP binding"/>
    <property type="evidence" value="ECO:0007669"/>
    <property type="project" value="UniProtKB-KW"/>
</dbReference>
<dbReference type="SUPFAM" id="SSF52540">
    <property type="entry name" value="P-loop containing nucleoside triphosphate hydrolases"/>
    <property type="match status" value="1"/>
</dbReference>
<dbReference type="EMBL" id="JABFCY010000006">
    <property type="protein sequence ID" value="NNU60729.1"/>
    <property type="molecule type" value="Genomic_DNA"/>
</dbReference>
<sequence length="446" mass="49145">MRIKALILENFRSYKERTTIPFAQLTGFIGRNDAGKSTILEALDIFFEGGVAKIEPADASKGGNARNVHIGVVFDDLPNQLILDSNALTTLQAEHLLNTDGDLEVHKVFNCGNQTPKTVISAQAVHPTTPEAADILQKNQRDLRTIIRDRGLKNNCSQAENPSMRQAIYQSIGGLNLQLRDVLLNEENGKTIWSSLQAYMPIFALFQSDRQSSDQDAEVQNPMKIAIEQALETLEPQLDQITAEVHQKARETAQRTLEKLRETYPEIASTLEPKFKKPSWKNIFKLDLEADDGIPLNKRGSGVRRLVLLSFFQAEAEKRRTEAQAGHAPRRRVVYAIEEPETSQHPDNQEQIIGALKALAAAGDQVVLTTHVPALAALIPLESLRFVDRDPATGAVRVRSGSQGDGVYAEIADALGVLPDPLAKQGIKVAVLVEGKTDIDAIRSMM</sequence>
<reference evidence="2 3" key="1">
    <citation type="submission" date="2020-05" db="EMBL/GenBank/DDBJ databases">
        <title>Draft Genome Sequence of Ochrobactrum soli Isolated from Stable Fly Gut.</title>
        <authorList>
            <person name="Pileggi M.T."/>
            <person name="Vazhakkala L.J."/>
            <person name="Wong C.N."/>
        </authorList>
    </citation>
    <scope>NUCLEOTIDE SEQUENCE [LARGE SCALE GENOMIC DNA]</scope>
    <source>
        <strain evidence="2 3">MTP-C0764</strain>
    </source>
</reference>
<dbReference type="AlphaFoldDB" id="A0A849KQ88"/>
<evidence type="ECO:0000313" key="2">
    <source>
        <dbReference type="EMBL" id="NNU60729.1"/>
    </source>
</evidence>
<dbReference type="InterPro" id="IPR041685">
    <property type="entry name" value="AAA_GajA/Old/RecF-like"/>
</dbReference>
<protein>
    <submittedName>
        <fullName evidence="2">ATP-binding protein</fullName>
    </submittedName>
</protein>
<dbReference type="GO" id="GO:0006302">
    <property type="term" value="P:double-strand break repair"/>
    <property type="evidence" value="ECO:0007669"/>
    <property type="project" value="TreeGrafter"/>
</dbReference>
<dbReference type="InterPro" id="IPR027417">
    <property type="entry name" value="P-loop_NTPase"/>
</dbReference>
<keyword evidence="3" id="KW-1185">Reference proteome</keyword>
<evidence type="ECO:0000259" key="1">
    <source>
        <dbReference type="Pfam" id="PF13175"/>
    </source>
</evidence>
<dbReference type="PANTHER" id="PTHR32182:SF0">
    <property type="entry name" value="DNA REPLICATION AND REPAIR PROTEIN RECF"/>
    <property type="match status" value="1"/>
</dbReference>
<comment type="caution">
    <text evidence="2">The sequence shown here is derived from an EMBL/GenBank/DDBJ whole genome shotgun (WGS) entry which is preliminary data.</text>
</comment>
<dbReference type="Proteomes" id="UP000574931">
    <property type="component" value="Unassembled WGS sequence"/>
</dbReference>
<organism evidence="2 3">
    <name type="scientific">Ochrobactrum soli</name>
    <dbReference type="NCBI Taxonomy" id="2448455"/>
    <lineage>
        <taxon>Bacteria</taxon>
        <taxon>Pseudomonadati</taxon>
        <taxon>Pseudomonadota</taxon>
        <taxon>Alphaproteobacteria</taxon>
        <taxon>Hyphomicrobiales</taxon>
        <taxon>Brucellaceae</taxon>
        <taxon>Brucella/Ochrobactrum group</taxon>
        <taxon>Ochrobactrum</taxon>
    </lineage>
</organism>
<dbReference type="PANTHER" id="PTHR32182">
    <property type="entry name" value="DNA REPLICATION AND REPAIR PROTEIN RECF"/>
    <property type="match status" value="1"/>
</dbReference>
<accession>A0A849KQ88</accession>
<keyword evidence="2" id="KW-0547">Nucleotide-binding</keyword>
<feature type="domain" description="Endonuclease GajA/Old nuclease/RecF-like AAA" evidence="1">
    <location>
        <begin position="1"/>
        <end position="375"/>
    </location>
</feature>
<dbReference type="GO" id="GO:0000731">
    <property type="term" value="P:DNA synthesis involved in DNA repair"/>
    <property type="evidence" value="ECO:0007669"/>
    <property type="project" value="TreeGrafter"/>
</dbReference>
<dbReference type="Pfam" id="PF13175">
    <property type="entry name" value="AAA_15"/>
    <property type="match status" value="1"/>
</dbReference>
<gene>
    <name evidence="2" type="ORF">HKX02_10705</name>
</gene>
<dbReference type="RefSeq" id="WP_171318074.1">
    <property type="nucleotide sequence ID" value="NZ_JABFCY010000006.1"/>
</dbReference>
<name>A0A849KQ88_9HYPH</name>
<proteinExistence type="predicted"/>
<keyword evidence="2" id="KW-0067">ATP-binding</keyword>
<dbReference type="Gene3D" id="3.40.50.300">
    <property type="entry name" value="P-loop containing nucleotide triphosphate hydrolases"/>
    <property type="match status" value="1"/>
</dbReference>
<evidence type="ECO:0000313" key="3">
    <source>
        <dbReference type="Proteomes" id="UP000574931"/>
    </source>
</evidence>